<dbReference type="SUPFAM" id="SSF51735">
    <property type="entry name" value="NAD(P)-binding Rossmann-fold domains"/>
    <property type="match status" value="1"/>
</dbReference>
<protein>
    <submittedName>
        <fullName evidence="2">SirQ protein</fullName>
    </submittedName>
</protein>
<proteinExistence type="predicted"/>
<feature type="domain" description="PRISE-like Rossmann-fold" evidence="1">
    <location>
        <begin position="8"/>
        <end position="384"/>
    </location>
</feature>
<dbReference type="OrthoDB" id="1731983at2759"/>
<dbReference type="STRING" id="1509407.A0A0L1JI62"/>
<sequence length="387" mass="43307">MSQNGKYALVFGASGISGWSLLNQCLSYPTSSSFRRVVGLCNRPLKKEDTYLPNDPRLDIVSGIDLTLSVSSVSGQLKAKVHDVESVEVVFFCAYIEAGDFQSRRKVNAALIRTAIEAISGIATNLEAVVLQTGGKGYGLEFSNELKIPHPLRESMPRIPEPWRSSVFYYDQYDILSELSKSQKWTFSEIRPDGIVGFVPGTNVMNIAQGIALYLTLYREVYGQGAEIPFPGTLHGYQSTHSDTFQDILSKMEIYTALNRDKCPNGSAFNVADGDIVSWEYVWPGLCSYFGLVGVKPGGDQKKIEDFVRENHGVWNDLVEKHGLRRGLLEAQNWPFIQFMLVDFDFDREYSLDAARSIGFTERIDTVQGYRVAFDRMAAARVIPSFH</sequence>
<dbReference type="EMBL" id="JNOM01000002">
    <property type="protein sequence ID" value="KNG91450.1"/>
    <property type="molecule type" value="Genomic_DNA"/>
</dbReference>
<reference evidence="2 3" key="1">
    <citation type="submission" date="2014-06" db="EMBL/GenBank/DDBJ databases">
        <title>The Genome of the Aflatoxigenic Filamentous Fungus Aspergillus nomius.</title>
        <authorList>
            <person name="Moore M.G."/>
            <person name="Shannon B.M."/>
            <person name="Brian M.M."/>
        </authorList>
    </citation>
    <scope>NUCLEOTIDE SEQUENCE [LARGE SCALE GENOMIC DNA]</scope>
    <source>
        <strain evidence="2 3">NRRL 13137</strain>
    </source>
</reference>
<dbReference type="AlphaFoldDB" id="A0A0L1JI62"/>
<dbReference type="RefSeq" id="XP_015412373.1">
    <property type="nucleotide sequence ID" value="XM_015545284.1"/>
</dbReference>
<keyword evidence="3" id="KW-1185">Reference proteome</keyword>
<dbReference type="PANTHER" id="PTHR32487:SF8">
    <property type="entry name" value="NAD-DEPENDENT EPIMERASE_DEHYDRATASE DOMAIN-CONTAINING PROTEIN"/>
    <property type="match status" value="1"/>
</dbReference>
<dbReference type="InterPro" id="IPR055222">
    <property type="entry name" value="PRISE-like_Rossmann-fold"/>
</dbReference>
<dbReference type="Pfam" id="PF22917">
    <property type="entry name" value="PRISE"/>
    <property type="match status" value="1"/>
</dbReference>
<evidence type="ECO:0000259" key="1">
    <source>
        <dbReference type="Pfam" id="PF22917"/>
    </source>
</evidence>
<organism evidence="2 3">
    <name type="scientific">Aspergillus nomiae NRRL (strain ATCC 15546 / NRRL 13137 / CBS 260.88 / M93)</name>
    <dbReference type="NCBI Taxonomy" id="1509407"/>
    <lineage>
        <taxon>Eukaryota</taxon>
        <taxon>Fungi</taxon>
        <taxon>Dikarya</taxon>
        <taxon>Ascomycota</taxon>
        <taxon>Pezizomycotina</taxon>
        <taxon>Eurotiomycetes</taxon>
        <taxon>Eurotiomycetidae</taxon>
        <taxon>Eurotiales</taxon>
        <taxon>Aspergillaceae</taxon>
        <taxon>Aspergillus</taxon>
        <taxon>Aspergillus subgen. Circumdati</taxon>
    </lineage>
</organism>
<dbReference type="CDD" id="cd08948">
    <property type="entry name" value="5beta-POR_like_SDR_a"/>
    <property type="match status" value="1"/>
</dbReference>
<dbReference type="Gene3D" id="3.40.50.720">
    <property type="entry name" value="NAD(P)-binding Rossmann-like Domain"/>
    <property type="match status" value="1"/>
</dbReference>
<dbReference type="PANTHER" id="PTHR32487">
    <property type="entry name" value="3-OXO-DELTA(4,5)-STEROID 5-BETA-REDUCTASE"/>
    <property type="match status" value="1"/>
</dbReference>
<name>A0A0L1JI62_ASPN3</name>
<evidence type="ECO:0000313" key="3">
    <source>
        <dbReference type="Proteomes" id="UP000037505"/>
    </source>
</evidence>
<evidence type="ECO:0000313" key="2">
    <source>
        <dbReference type="EMBL" id="KNG91450.1"/>
    </source>
</evidence>
<gene>
    <name evidence="2" type="ORF">ANOM_000026</name>
</gene>
<accession>A0A0L1JI62</accession>
<dbReference type="GeneID" id="26801830"/>
<dbReference type="InterPro" id="IPR036291">
    <property type="entry name" value="NAD(P)-bd_dom_sf"/>
</dbReference>
<dbReference type="Proteomes" id="UP000037505">
    <property type="component" value="Unassembled WGS sequence"/>
</dbReference>
<comment type="caution">
    <text evidence="2">The sequence shown here is derived from an EMBL/GenBank/DDBJ whole genome shotgun (WGS) entry which is preliminary data.</text>
</comment>